<accession>A0ABQ5LRS6</accession>
<name>A0ABQ5LRS6_9RHOB</name>
<dbReference type="InterPro" id="IPR000674">
    <property type="entry name" value="Ald_Oxase/Xan_DH_a/b"/>
</dbReference>
<evidence type="ECO:0000259" key="1">
    <source>
        <dbReference type="SMART" id="SM01008"/>
    </source>
</evidence>
<sequence>MGRARTIARRTFLIGSAALLGGVAFGVYKVKTPYPNPLEDGLADGSATFNPWVLIDSEKVTLITPHADKGQGVASAQAALIAEELDIEFGQFEISFGAPAKAYYNTGMADEGVPFMASDESRMAETVRGLAGSAMKLVAMQMTGGSTTMPDSFDKLREAGAVARETLKAAAAQQSGVPVGQLKTARGAVILPDGSEIAYTALAATAAGIAPVTGVALRDPSAWRLIGKPMQRLDMVAKSTGTLGYGLDIRHEGMLFATIRRNPQKGGAMLSYNAAAAEGMAGVKKIVPLADGVAVVADNTWRAFQAADAITFDWGPAPYPPEQAAHWEAIAASFTEDRLDKTWRDDGDTGAALAAGTPFSAEYRAPYVAHQPLEPLNATILVTDERVDIWCGHQTISMIEGAVAAITGHDTSQVHFHNHFIGGSFGHWLELGFVEQAAEVANQMRGVPIKLTYSREEDFAQDFPRQPGIARGQGIVKDGHVEAVDLQIAMPSVLGSQMGRLGISIPGPDSQISAGAWNNPYALPNYRMRAYRVPELAPVSSWRSVGASANGFFFDSFLDELIHEAGADPMAERIRLMQHEVSRKVLEAVAEMSSWGGALAPGKGRGVAFVESFGVPVAEVVEVTDTEEGIRIDKVWVAADVGTVVDPVNFENLVQGGVIFGLGHAMNCEITYAGGAAEQVNFYDAEGMRFHQCPEIVVRGLENGHKVRGIGEPPVPPAAPALANAIFAATGQRLREMPFNKFVDFA</sequence>
<dbReference type="PANTHER" id="PTHR47495:SF1">
    <property type="entry name" value="BLL3820 PROTEIN"/>
    <property type="match status" value="1"/>
</dbReference>
<keyword evidence="3" id="KW-1185">Reference proteome</keyword>
<dbReference type="PANTHER" id="PTHR47495">
    <property type="entry name" value="ALDEHYDE DEHYDROGENASE"/>
    <property type="match status" value="1"/>
</dbReference>
<reference evidence="2" key="1">
    <citation type="journal article" date="2023" name="Int. J. Syst. Evol. Microbiol.">
        <title>Sinisalibacter aestuarii sp. nov., isolated from estuarine sediment of the Arakawa River.</title>
        <authorList>
            <person name="Arafat S.T."/>
            <person name="Hirano S."/>
            <person name="Sato A."/>
            <person name="Takeuchi K."/>
            <person name="Yasuda T."/>
            <person name="Terahara T."/>
            <person name="Hamada M."/>
            <person name="Kobayashi T."/>
        </authorList>
    </citation>
    <scope>NUCLEOTIDE SEQUENCE</scope>
    <source>
        <strain evidence="2">B-399</strain>
    </source>
</reference>
<dbReference type="PIRSF" id="PIRSF036389">
    <property type="entry name" value="IOR_B"/>
    <property type="match status" value="1"/>
</dbReference>
<dbReference type="InterPro" id="IPR012368">
    <property type="entry name" value="OxRdtase_Mopterin-bd_su_IorB"/>
</dbReference>
<organism evidence="2 3">
    <name type="scientific">Sinisalibacter aestuarii</name>
    <dbReference type="NCBI Taxonomy" id="2949426"/>
    <lineage>
        <taxon>Bacteria</taxon>
        <taxon>Pseudomonadati</taxon>
        <taxon>Pseudomonadota</taxon>
        <taxon>Alphaproteobacteria</taxon>
        <taxon>Rhodobacterales</taxon>
        <taxon>Roseobacteraceae</taxon>
        <taxon>Sinisalibacter</taxon>
    </lineage>
</organism>
<dbReference type="SUPFAM" id="SSF56003">
    <property type="entry name" value="Molybdenum cofactor-binding domain"/>
    <property type="match status" value="2"/>
</dbReference>
<dbReference type="InterPro" id="IPR052516">
    <property type="entry name" value="N-heterocyclic_Hydroxylase"/>
</dbReference>
<dbReference type="Gene3D" id="3.90.1170.50">
    <property type="entry name" value="Aldehyde oxidase/xanthine dehydrogenase, a/b hammerhead"/>
    <property type="match status" value="1"/>
</dbReference>
<feature type="domain" description="Aldehyde oxidase/xanthine dehydrogenase a/b hammerhead" evidence="1">
    <location>
        <begin position="240"/>
        <end position="318"/>
    </location>
</feature>
<evidence type="ECO:0000313" key="3">
    <source>
        <dbReference type="Proteomes" id="UP001144205"/>
    </source>
</evidence>
<dbReference type="Proteomes" id="UP001144205">
    <property type="component" value="Unassembled WGS sequence"/>
</dbReference>
<dbReference type="Pfam" id="PF20256">
    <property type="entry name" value="MoCoBD_2"/>
    <property type="match status" value="1"/>
</dbReference>
<dbReference type="InterPro" id="IPR008274">
    <property type="entry name" value="AldOxase/xan_DH_MoCoBD1"/>
</dbReference>
<gene>
    <name evidence="2" type="ORF">STA1M1_15740</name>
</gene>
<comment type="caution">
    <text evidence="2">The sequence shown here is derived from an EMBL/GenBank/DDBJ whole genome shotgun (WGS) entry which is preliminary data.</text>
</comment>
<dbReference type="InterPro" id="IPR046867">
    <property type="entry name" value="AldOxase/xan_DH_MoCoBD2"/>
</dbReference>
<dbReference type="Gene3D" id="3.30.365.10">
    <property type="entry name" value="Aldehyde oxidase/xanthine dehydrogenase, molybdopterin binding domain"/>
    <property type="match status" value="4"/>
</dbReference>
<protein>
    <submittedName>
        <fullName evidence="2">Aldehyde dehydrogenase</fullName>
    </submittedName>
</protein>
<evidence type="ECO:0000313" key="2">
    <source>
        <dbReference type="EMBL" id="GKY87705.1"/>
    </source>
</evidence>
<dbReference type="InterPro" id="IPR037165">
    <property type="entry name" value="AldOxase/xan_DH_Mopterin-bd_sf"/>
</dbReference>
<dbReference type="EMBL" id="BROH01000003">
    <property type="protein sequence ID" value="GKY87705.1"/>
    <property type="molecule type" value="Genomic_DNA"/>
</dbReference>
<dbReference type="RefSeq" id="WP_281841682.1">
    <property type="nucleotide sequence ID" value="NZ_BROH01000003.1"/>
</dbReference>
<dbReference type="Pfam" id="PF02738">
    <property type="entry name" value="MoCoBD_1"/>
    <property type="match status" value="1"/>
</dbReference>
<dbReference type="SMART" id="SM01008">
    <property type="entry name" value="Ald_Xan_dh_C"/>
    <property type="match status" value="1"/>
</dbReference>
<proteinExistence type="predicted"/>